<evidence type="ECO:0000313" key="2">
    <source>
        <dbReference type="EnsemblPlants" id="OPUNC02G14140.1"/>
    </source>
</evidence>
<evidence type="ECO:0000256" key="1">
    <source>
        <dbReference type="SAM" id="MobiDB-lite"/>
    </source>
</evidence>
<dbReference type="PANTHER" id="PTHR31865">
    <property type="entry name" value="OSJNBA0071G03.3 PROTEIN"/>
    <property type="match status" value="1"/>
</dbReference>
<dbReference type="InterPro" id="IPR012881">
    <property type="entry name" value="DUF1685"/>
</dbReference>
<dbReference type="HOGENOM" id="CLU_105206_2_0_1"/>
<dbReference type="Pfam" id="PF07939">
    <property type="entry name" value="DUF1685"/>
    <property type="match status" value="1"/>
</dbReference>
<dbReference type="AlphaFoldDB" id="A0A0E0JZJ7"/>
<dbReference type="STRING" id="4537.A0A0E0JZJ7"/>
<sequence>MDSDERRAVSKLRVDVDSSPSLDSGDDREGDDLQEEVIITPVAWSHHHTVAGNINRRQLLSKQPSMKETTREAKWEKRRRQQILPWGSLVAVNEAAAARAEGFGSSPIVDERGRCLTDADLDELRGTFELGFGFDEEKGGAGLCDTLPALDLYFAVNRQLSDGPKLWSPTSTLSASSSTMISDASSSLRGPDAWTIFCPGDNPQLIKTRLRHWAQVVACSVKHGC</sequence>
<reference evidence="2" key="2">
    <citation type="submission" date="2018-05" db="EMBL/GenBank/DDBJ databases">
        <title>OpunRS2 (Oryza punctata Reference Sequence Version 2).</title>
        <authorList>
            <person name="Zhang J."/>
            <person name="Kudrna D."/>
            <person name="Lee S."/>
            <person name="Talag J."/>
            <person name="Welchert J."/>
            <person name="Wing R.A."/>
        </authorList>
    </citation>
    <scope>NUCLEOTIDE SEQUENCE [LARGE SCALE GENOMIC DNA]</scope>
</reference>
<dbReference type="OMA" id="WTIFSPG"/>
<accession>A0A0E0JZJ7</accession>
<proteinExistence type="predicted"/>
<dbReference type="PANTHER" id="PTHR31865:SF25">
    <property type="entry name" value="DUF1685 FAMILY PROTEIN"/>
    <property type="match status" value="1"/>
</dbReference>
<dbReference type="Gramene" id="OPUNC02G14140.1">
    <property type="protein sequence ID" value="OPUNC02G14140.1"/>
    <property type="gene ID" value="OPUNC02G14140"/>
</dbReference>
<feature type="compositionally biased region" description="Basic and acidic residues" evidence="1">
    <location>
        <begin position="1"/>
        <end position="16"/>
    </location>
</feature>
<dbReference type="Proteomes" id="UP000026962">
    <property type="component" value="Chromosome 2"/>
</dbReference>
<keyword evidence="3" id="KW-1185">Reference proteome</keyword>
<name>A0A0E0JZJ7_ORYPU</name>
<dbReference type="eggNOG" id="KOG4197">
    <property type="taxonomic scope" value="Eukaryota"/>
</dbReference>
<reference evidence="2" key="1">
    <citation type="submission" date="2015-04" db="UniProtKB">
        <authorList>
            <consortium name="EnsemblPlants"/>
        </authorList>
    </citation>
    <scope>IDENTIFICATION</scope>
</reference>
<feature type="region of interest" description="Disordered" evidence="1">
    <location>
        <begin position="1"/>
        <end position="31"/>
    </location>
</feature>
<organism evidence="2">
    <name type="scientific">Oryza punctata</name>
    <name type="common">Red rice</name>
    <dbReference type="NCBI Taxonomy" id="4537"/>
    <lineage>
        <taxon>Eukaryota</taxon>
        <taxon>Viridiplantae</taxon>
        <taxon>Streptophyta</taxon>
        <taxon>Embryophyta</taxon>
        <taxon>Tracheophyta</taxon>
        <taxon>Spermatophyta</taxon>
        <taxon>Magnoliopsida</taxon>
        <taxon>Liliopsida</taxon>
        <taxon>Poales</taxon>
        <taxon>Poaceae</taxon>
        <taxon>BOP clade</taxon>
        <taxon>Oryzoideae</taxon>
        <taxon>Oryzeae</taxon>
        <taxon>Oryzinae</taxon>
        <taxon>Oryza</taxon>
    </lineage>
</organism>
<protein>
    <submittedName>
        <fullName evidence="2">Uncharacterized protein</fullName>
    </submittedName>
</protein>
<dbReference type="EnsemblPlants" id="OPUNC02G14140.1">
    <property type="protein sequence ID" value="OPUNC02G14140.1"/>
    <property type="gene ID" value="OPUNC02G14140"/>
</dbReference>
<evidence type="ECO:0000313" key="3">
    <source>
        <dbReference type="Proteomes" id="UP000026962"/>
    </source>
</evidence>